<feature type="region of interest" description="Disordered" evidence="1">
    <location>
        <begin position="96"/>
        <end position="130"/>
    </location>
</feature>
<reference evidence="3" key="1">
    <citation type="submission" date="2016-11" db="UniProtKB">
        <authorList>
            <consortium name="WormBaseParasite"/>
        </authorList>
    </citation>
    <scope>IDENTIFICATION</scope>
</reference>
<accession>A0A1I7RLD4</accession>
<protein>
    <submittedName>
        <fullName evidence="3">Uncharacterized protein</fullName>
    </submittedName>
</protein>
<evidence type="ECO:0000313" key="2">
    <source>
        <dbReference type="Proteomes" id="UP000095284"/>
    </source>
</evidence>
<dbReference type="Proteomes" id="UP000095284">
    <property type="component" value="Unplaced"/>
</dbReference>
<dbReference type="WBParaSite" id="BXY_0151900.1">
    <property type="protein sequence ID" value="BXY_0151900.1"/>
    <property type="gene ID" value="BXY_0151900"/>
</dbReference>
<organism evidence="2 3">
    <name type="scientific">Bursaphelenchus xylophilus</name>
    <name type="common">Pinewood nematode worm</name>
    <name type="synonym">Aphelenchoides xylophilus</name>
    <dbReference type="NCBI Taxonomy" id="6326"/>
    <lineage>
        <taxon>Eukaryota</taxon>
        <taxon>Metazoa</taxon>
        <taxon>Ecdysozoa</taxon>
        <taxon>Nematoda</taxon>
        <taxon>Chromadorea</taxon>
        <taxon>Rhabditida</taxon>
        <taxon>Tylenchina</taxon>
        <taxon>Tylenchomorpha</taxon>
        <taxon>Aphelenchoidea</taxon>
        <taxon>Aphelenchoididae</taxon>
        <taxon>Bursaphelenchus</taxon>
    </lineage>
</organism>
<name>A0A1I7RLD4_BURXY</name>
<proteinExistence type="predicted"/>
<evidence type="ECO:0000313" key="3">
    <source>
        <dbReference type="WBParaSite" id="BXY_0151900.1"/>
    </source>
</evidence>
<evidence type="ECO:0000256" key="1">
    <source>
        <dbReference type="SAM" id="MobiDB-lite"/>
    </source>
</evidence>
<feature type="compositionally biased region" description="Basic and acidic residues" evidence="1">
    <location>
        <begin position="121"/>
        <end position="130"/>
    </location>
</feature>
<sequence>MGHDMECCAYSIIKICPDRPVVPKISFRRVLPQVPGRKHFRSKSGFPNVCERNLCISDVLHVGMRLLREEMGAFKHIEKKRPPELQFHVIIGRWGTESESRGNPPLSGGEQSPPSKRAHPMRRDGDGAREYGEIGEPGRFFLWFFCVSPGSVGFFSLS</sequence>
<dbReference type="AlphaFoldDB" id="A0A1I7RLD4"/>